<evidence type="ECO:0000313" key="4">
    <source>
        <dbReference type="EMBL" id="KAG6390395.1"/>
    </source>
</evidence>
<dbReference type="CDD" id="cd22151">
    <property type="entry name" value="F-box_AtGID2-like"/>
    <property type="match status" value="1"/>
</dbReference>
<comment type="caution">
    <text evidence="4">The sequence shown here is derived from an EMBL/GenBank/DDBJ whole genome shotgun (WGS) entry which is preliminary data.</text>
</comment>
<dbReference type="GO" id="GO:0005634">
    <property type="term" value="C:nucleus"/>
    <property type="evidence" value="ECO:0007669"/>
    <property type="project" value="UniProtKB-SubCell"/>
</dbReference>
<evidence type="ECO:0000259" key="3">
    <source>
        <dbReference type="PROSITE" id="PS50181"/>
    </source>
</evidence>
<comment type="function">
    <text evidence="2">Acts as a component of a SCF E3 ubiquitin ligase complexes.</text>
</comment>
<keyword evidence="1 2" id="KW-0833">Ubl conjugation pathway</keyword>
<dbReference type="InterPro" id="IPR001810">
    <property type="entry name" value="F-box_dom"/>
</dbReference>
<comment type="subcellular location">
    <subcellularLocation>
        <location evidence="2">Nucleus</location>
    </subcellularLocation>
</comment>
<comment type="pathway">
    <text evidence="2">Protein modification; protein ubiquitination.</text>
</comment>
<accession>A0A8X8W995</accession>
<evidence type="ECO:0000313" key="5">
    <source>
        <dbReference type="Proteomes" id="UP000298416"/>
    </source>
</evidence>
<organism evidence="4">
    <name type="scientific">Salvia splendens</name>
    <name type="common">Scarlet sage</name>
    <dbReference type="NCBI Taxonomy" id="180675"/>
    <lineage>
        <taxon>Eukaryota</taxon>
        <taxon>Viridiplantae</taxon>
        <taxon>Streptophyta</taxon>
        <taxon>Embryophyta</taxon>
        <taxon>Tracheophyta</taxon>
        <taxon>Spermatophyta</taxon>
        <taxon>Magnoliopsida</taxon>
        <taxon>eudicotyledons</taxon>
        <taxon>Gunneridae</taxon>
        <taxon>Pentapetalae</taxon>
        <taxon>asterids</taxon>
        <taxon>lamiids</taxon>
        <taxon>Lamiales</taxon>
        <taxon>Lamiaceae</taxon>
        <taxon>Nepetoideae</taxon>
        <taxon>Mentheae</taxon>
        <taxon>Salviinae</taxon>
        <taxon>Salvia</taxon>
        <taxon>Salvia subgen. Calosphace</taxon>
        <taxon>core Calosphace</taxon>
    </lineage>
</organism>
<dbReference type="GO" id="GO:0005737">
    <property type="term" value="C:cytoplasm"/>
    <property type="evidence" value="ECO:0007669"/>
    <property type="project" value="TreeGrafter"/>
</dbReference>
<dbReference type="Pfam" id="PF12937">
    <property type="entry name" value="F-box-like"/>
    <property type="match status" value="1"/>
</dbReference>
<name>A0A8X8W995_SALSN</name>
<sequence length="259" mass="29215">MTSDYAIKLAAELESASRLKAAQFLVTQRPWLDLYGVNVRPVTPFRSLSKQFVDTALLHRNLPDELLFEIFSKMSPYTLGRAACVCQKWRYTIRNPVFWRNACLRAWQGMLSQTSMQKSSLLTQHNYQKKKEDDPNKTLSIRTNQTFQCVSLNGLYVSRNTYISVGLAEGRTTNPVHIVEAAILYPGLRPTVLRIRLRLRGTEQGANNRMGLISLVTSGVNDVEASGSDEDILGVVEGWEEDETHNPDVPAVSHKSIFL</sequence>
<evidence type="ECO:0000256" key="1">
    <source>
        <dbReference type="ARBA" id="ARBA00022786"/>
    </source>
</evidence>
<reference evidence="4" key="1">
    <citation type="submission" date="2018-01" db="EMBL/GenBank/DDBJ databases">
        <authorList>
            <person name="Mao J.F."/>
        </authorList>
    </citation>
    <scope>NUCLEOTIDE SEQUENCE</scope>
    <source>
        <strain evidence="4">Huo1</strain>
        <tissue evidence="4">Leaf</tissue>
    </source>
</reference>
<evidence type="ECO:0000256" key="2">
    <source>
        <dbReference type="RuleBase" id="RU369085"/>
    </source>
</evidence>
<dbReference type="SMART" id="SM00256">
    <property type="entry name" value="FBOX"/>
    <property type="match status" value="1"/>
</dbReference>
<dbReference type="InterPro" id="IPR045464">
    <property type="entry name" value="Hrt3/FBXO9_C"/>
</dbReference>
<proteinExistence type="predicted"/>
<dbReference type="InterPro" id="IPR036047">
    <property type="entry name" value="F-box-like_dom_sf"/>
</dbReference>
<dbReference type="Gene3D" id="1.20.1280.50">
    <property type="match status" value="1"/>
</dbReference>
<dbReference type="GO" id="GO:0019005">
    <property type="term" value="C:SCF ubiquitin ligase complex"/>
    <property type="evidence" value="ECO:0007669"/>
    <property type="project" value="UniProtKB-UniRule"/>
</dbReference>
<keyword evidence="5" id="KW-1185">Reference proteome</keyword>
<dbReference type="PROSITE" id="PS50181">
    <property type="entry name" value="FBOX"/>
    <property type="match status" value="1"/>
</dbReference>
<dbReference type="PANTHER" id="PTHR12874">
    <property type="entry name" value="F-BOX ONLY PROTEIN 48-RELATED"/>
    <property type="match status" value="1"/>
</dbReference>
<dbReference type="Proteomes" id="UP000298416">
    <property type="component" value="Unassembled WGS sequence"/>
</dbReference>
<dbReference type="PANTHER" id="PTHR12874:SF9">
    <property type="entry name" value="F-BOX ONLY PROTEIN 48"/>
    <property type="match status" value="1"/>
</dbReference>
<protein>
    <recommendedName>
        <fullName evidence="2">F-box protein</fullName>
    </recommendedName>
</protein>
<dbReference type="GO" id="GO:0016567">
    <property type="term" value="P:protein ubiquitination"/>
    <property type="evidence" value="ECO:0007669"/>
    <property type="project" value="UniProtKB-UniRule"/>
</dbReference>
<dbReference type="Pfam" id="PF19270">
    <property type="entry name" value="FBO_C"/>
    <property type="match status" value="1"/>
</dbReference>
<comment type="subunit">
    <text evidence="2">Component of the SCF-type E3 ligase complex.</text>
</comment>
<gene>
    <name evidence="4" type="ORF">SASPL_148129</name>
</gene>
<reference evidence="4" key="2">
    <citation type="submission" date="2020-08" db="EMBL/GenBank/DDBJ databases">
        <title>Plant Genome Project.</title>
        <authorList>
            <person name="Zhang R.-G."/>
        </authorList>
    </citation>
    <scope>NUCLEOTIDE SEQUENCE</scope>
    <source>
        <strain evidence="4">Huo1</strain>
        <tissue evidence="4">Leaf</tissue>
    </source>
</reference>
<dbReference type="AlphaFoldDB" id="A0A8X8W995"/>
<dbReference type="SUPFAM" id="SSF81383">
    <property type="entry name" value="F-box domain"/>
    <property type="match status" value="1"/>
</dbReference>
<feature type="domain" description="F-box" evidence="3">
    <location>
        <begin position="56"/>
        <end position="102"/>
    </location>
</feature>
<dbReference type="GO" id="GO:0031146">
    <property type="term" value="P:SCF-dependent proteasomal ubiquitin-dependent protein catabolic process"/>
    <property type="evidence" value="ECO:0007669"/>
    <property type="project" value="UniProtKB-UniRule"/>
</dbReference>
<keyword evidence="2" id="KW-0539">Nucleus</keyword>
<dbReference type="EMBL" id="PNBA02000019">
    <property type="protein sequence ID" value="KAG6390395.1"/>
    <property type="molecule type" value="Genomic_DNA"/>
</dbReference>